<sequence length="4791" mass="489432">MHLLINTIGCWELIMGSIITTKKGLLKLVKGQIEVEVNGSNQPAKDGEQLPKGAVLHIGENATYEITFDDGTKLSNEVPPNATAAAPNTANEAALDEIQALQDLIASGEDPTQNLPETAAGNAPASDGNSGYVTLARDGTEALATSGYSTSGQTLTAATTAAPEQTVATDSPSVLANDSNTVDEDTVASGNVLDNDVDADNELTVVGFNLNGTDFAAGTVVTLEGGSFILNADGSYTFTPNENWNGQVPVITYTTNTGSTATLTINITPVDDPSVLANDSNTIAEDTVATGNVLDNDSDVDSSLSVVSFTVSDSTFAAGTTVALEGGSLVLNADGSYTFTPNENWNGQVPVITYTTNTGSTATLTINVTPVDDPSVLANDTNTIAEDTVATGNVLDNDSDVDSSLSVVSFTVSGSTFAAGATVALEGGSLVLNADGSYSFTPNADWNGQVPVITYTTNTGSTATLTINVTPVDDPSVLANDTNTIAEDTVATGNVLDNDSDVDSSLSVVSFTVSGSTFAAGTTVALAGGSLVLNADGSYTFTPSENWNGQVPVITYTTNTSSTATLTINVTPVADGAPSVTITTDTDNDGFISNTELGGATEVSVTIGLDGTGANAGDTLTVNGVDYVLTQEDINNGFVNLTLPAPAEGETITVVATITDPAGNTSPEGSDSALLDTTAPTITVSAPDDTRDTTPTITGTTDAAPGSVITIVVTDSNGVQQTLTTTVNPDGTYAVDVINPIPHGGYTATATVTDPAGNTGNATDNGNVDIKIDEDGDGNTVAITSITQDTGSSSSDFITNDNTLVFHGTVDLDDESTLVVTINGVDYTTANGLVIDAQGNWSVDLTGTALPDGTYLVVATVTDVAGNTTSATQNVVIDTKIDQDSDGNTVAITSITQDTGSSSSDFITNDNTLVFHGTVDLDDESTLVVTINGVDYTTANGLMIDAQGNWSVDLTGTALPDGIYTVVATVTDIAGNTTSATQDVIVDTQIGLGRDNAVTITSITEDTGSSNTDFITNDNTLVFQGTVELDGNSNLVVTINGVDYTIGNGLVIDENGHWSIDLTGTALPDGTYPVVATVTDIAGNSKTVTQDVVIDTKIDQDSDGNTVAITSITQDTGSSSSDFITNDNTLVFHGTVDLDDESTLVVTINGVDYTTANGLVIDAQGNWSVDLTGTALPDGTYPVVATVTDVAGNTTSATQNVVIDTKIDQDSDGNTVAITSITQDTGSSSSDFITNDNTLVFHGTVDLDDESTLVVTINGVDYTTANGLVIDAQGNWSVDLTGTALPDGTYPVVATVTDVAGNTTSATQNVVIDTKIDQDSDGNTVAITSITQDTGSSSSDFITNDNTLVFHGTVDLDDESTLVVTINGVDYTTANGLVIDAQGNWSVDLTGTALPDGTYPVVATVTDVAGNTTSATQNVVIDTKIDQDSDGNTVAITSITQDTGSSSSDFITNDNTLVFHGTVDLDDESTLVVTINGVDYTTANGLVIDAQGNWSVDLTGTALPDGTYPVVATVTDVAGNTTSATQNVVIDTTADAATPVVTILDDVNNDGIINKTELGSDDVQLQVNVNHSELLQGGTINLTIVNDGVSSNVSLKLVGGVLTFADGTPATGFSYNNGVITWTAVVAEGKTISVTATQTDSDGNTSAEGSDSAKVDTTADAAAPVVTILDDVNNDGIINKTELGSDDVQLQVNVNHSELLQGGTINLTIVNDGVSSNVSLKLVGGVLTFADGTPATGFSYNNGVITWTAVVAEGKTISVTATQTDSDGNTSAEGSDSAKVDTTADAAAPVVTILDDVNNDGIINKTELGSDDVQLQVNVNHSELLQGGTINLTIVNDGVSSNVSLKLVGGVLTFADGTPATGFSYNNGVITWTAVVAEGKTISVTATQTDSDGNTSAEGSDSAKVDTTADAAAPVVTILDDVNNDGIINKTELGSDDVQLQVNVNHSELLQGGTINLTIVNDGVSSNVSLKLVSGVLTFADGTPATGFSYNNGVITWTAVVAEGKTISVTATQTDSDGNTSAEGSDSAKVDTTADAAAPVVTILDDVNNDGIINKTELGSDDVQLQVNVNHSELLQGGTINLTIVNDGVSSNVSLKLVGGVLTFADGTPATGFSYNNGVITWTAVVAEGKTISVTATQTDSDGNTSAEGSDSAKVDTTADAAAPVVTILDDVNNDGIINKTELGSDDVQLQVNVNHSELLQGGTINLTIVNDGVSSNVSLKLVGGVLTFADGTPATGFSYNNGVITWTAVVAEGKTISVTATQTDSDGNTSAEGSDSAKVDTTADAAAPVVTILDDVNNDGIINKTELGSDDVQLQVNVNHSELLQGGTINLTIVNDGVSSNVSLKLVGGVLTFADGTPATGFSYNNGVITWTAVVAEGKTISVTATQTDSDGNTSAEGSDSAKVDTTADAAAPVVTILDDVNNDGIINKTELGSDDVQLQVNVNHSELLQGGTINLTIVNDGVSSNVSLKLVGGVLTFADGTPATGFSYNNGVITWTAVVAEGKTISVTATQTDSDGNTSAEGSDSAKVDTTADAAAPVVTILDDVNNDGIINKTELGSDDVQLQVNVNHSELLQGGTINLTIVNDGVSSNVSLKLVGGVLTFADGTPATGFSYNNGVITWTAVVAEGKTISVTATQTDSDGNTSAEGSDSAKVDTTADAAAPVVTILDDVNNDGIINKTELGSDDVQLQVNVNHSELLQGGTINLTIVNDGVSSNVSLKLVGGVLTFADGTPATGFSYNNGVITWTAVVAEGKTISVTATQTDSDGNTSAEGSDSAKVDTTADAAAPVVTILDDVNNDGIINKTELGSDDVQLQVNVNHSELLQGGTINLTIVNDGVSSNVSLKLVGGVLTFADGTPATGFSYNNGVITWTAVVAEGKTISVTATQTDSDGNTSAEGSDSAKVDTTADAAAPVVTILDDVNNDGIINKTELGSDDVQLQVNVNHSELLQGGTINLTIVNDGVSSNVSLKLVGGVLTFADGTPATGFSYNNGVITWTAVVAEGKTISVTATQTDSDGNTSAEGSDSAKVDTTADAAAPVVTILDDVNNDGIINKTELGSDDVQLQVNVNHSELLQGGTINLTIVNDGVSSNVSLKLVGGVLTFADGTPATGFSYNNGVITWTAVVAEGKTISVTATQTDSDGNTSAEGSDSAKVDTTADAAAPVVTILDDVNNDGIINKTELGSDDVQLQVNVNHSELLQGGTINLTIVNDGVSSNVSLKLVGGVLTFADGTPATGFSYNNGVITWTAVVAEGKTISVTATQTDSDGNTSAEGSDSAKVDTTADAAAPVVTILDDVNNDGIINKTELGSDDVQLQVNVNHSELLQGGTINLTIVNDGVSSNVSLKLVSGVLTFADGTPATGFSYNNGVITWTAVVAEGKTISVTATQTDSDGNTSAEGSDSAKVDTTAPNAPTVLIVDDGNPGDGLLTTAEMGNDGVQLTVSINDTDFEAGGYVTLTINGGAAIELSFADFTDNGSGTLTFGNFTYANGVISWSESAPTAGQSITVTATQTDAVGNISTQGSDTATVYQPNSCNVIVNESSLRDNIPDTFSNTISFTAGNQNITQFRFNDSSISAATNLAAGVSIIWALAANGELVGTIGGIEVIKVTLSGTPVTSGLAAGTTGAVTVNVELLDNIKQVNGLSGENLSSLINGIVIEAVGADNSVLTGNVTITINDDVINIDPSAGSGVNSATAADIVGVLNILGADGNDHTPTDNYSVSLSANVTGWNGTSTTFADSGITAGGLKVYYYVDPDHPNILIAYTDTNATTSVYTGGANQALIFTLTTNATTGQYTLDMNQGIDKLSTIQIAGLVGGQGGIGEAVYVTYDPATHGYGVYNDITKIPADADIAFTLTARDGNNNVAQVNGTNNGFGVANPFVQGNEVLIVDYSEDAATASFSFTGAAQIHYKAYDDQGNLLHEGNITSGQLIQNVGSIAYIELSALSGTSFQFTGTTAQTIVSSSQSLDLSFVVTATDSDGDNSSGNLNVHLDPPSTTPLAPVALTPNTFATLNEADLQAGAPDSSVQTLSFKSGSNSIGSFQFGDISNISVVGINAQIHWALNDQGQLIGTVYGREAIRLTLDWDRINAGEQGDVTVTAELLTNLPHSVNTNNLTVNGIQVIAVDGAGNTAHSNVTVTVADDVNLAQNDTAQLDVVVDSFNFSGIVANWTGATGGTYVNKYDGPDNDSGDDQLRWGTTNGSQSGYGFADNDAALNGSLSLNQDIVLGTFTHYNYSISSGTSITAATMNVTFNVTDAYGVVTPVTLTLNFSHNETPNSNDPMASRDIVTVGQTNVTFNYEGQMYTMQVIGFKDSNGNIVTSIYTNENASTSYELVVRMVAGTGYTLPHTDGNVLTNDVAGADGVLAVIGVASGDHTNTGVSGQVGTTITGTYGNLILYADGTYHYQLTASANTIPSAGAIETFTYTTQDGDGDKASATLKIDVNPVNADGINIADANLISTQGSSLNDTIVVMGGEKASDDNQKILNVTFGGGQSGIITNSSGHEVVASGANNKSYTNSSAQVVNGGDGNDHIETGKGDDVIYAGKTGSANYGTDDQLELSVNTLLTHHIMTGNITGNDRMVDNDGLLLANDVSSQRADVVNGGSGNDQIYGQSGSDILYGHSGNDYIDGGNHNDALRGGEGNDTLIGGLGDDVLRGDSGNDTFLWRYADADQGTDHIMDFNVRDDKLDLSDLLQGETANTLESYLNFSLDNGSTVIDIDANKDGVFDQHIVLDGVNLFDQYSATDNAGVINGLLGSNGNGPLIIDAAPVTPEAPQGVTSLTDPHHNNGTIIP</sequence>
<feature type="region of interest" description="Disordered" evidence="2">
    <location>
        <begin position="2262"/>
        <end position="2281"/>
    </location>
</feature>
<proteinExistence type="predicted"/>
<dbReference type="Pfam" id="PF18200">
    <property type="entry name" value="Big_11"/>
    <property type="match status" value="4"/>
</dbReference>
<name>Q0HQI3_SHESR</name>
<feature type="region of interest" description="Disordered" evidence="2">
    <location>
        <begin position="2512"/>
        <end position="2531"/>
    </location>
</feature>
<feature type="domain" description="Cell-surface Ig-like bacterial" evidence="3">
    <location>
        <begin position="187"/>
        <end position="268"/>
    </location>
</feature>
<dbReference type="PROSITE" id="PS00330">
    <property type="entry name" value="HEMOLYSIN_CALCIUM"/>
    <property type="match status" value="1"/>
</dbReference>
<dbReference type="Pfam" id="PF19077">
    <property type="entry name" value="Big_13"/>
    <property type="match status" value="8"/>
</dbReference>
<dbReference type="InterPro" id="IPR044016">
    <property type="entry name" value="Big_13"/>
</dbReference>
<feature type="domain" description="Cell-surface Ig-like bacterial" evidence="3">
    <location>
        <begin position="389"/>
        <end position="470"/>
    </location>
</feature>
<feature type="region of interest" description="Disordered" evidence="2">
    <location>
        <begin position="2387"/>
        <end position="2406"/>
    </location>
</feature>
<feature type="domain" description="Bacterial Ig-like" evidence="4">
    <location>
        <begin position="1002"/>
        <end position="1096"/>
    </location>
</feature>
<reference evidence="5" key="1">
    <citation type="submission" date="2006-08" db="EMBL/GenBank/DDBJ databases">
        <title>Complete sequence of Chromosome1 of Shewanella sp. MR-7.</title>
        <authorList>
            <consortium name="US DOE Joint Genome Institute"/>
            <person name="Copeland A."/>
            <person name="Lucas S."/>
            <person name="Lapidus A."/>
            <person name="Barry K."/>
            <person name="Detter J.C."/>
            <person name="Glavina del Rio T."/>
            <person name="Hammon N."/>
            <person name="Israni S."/>
            <person name="Dalin E."/>
            <person name="Tice H."/>
            <person name="Pitluck S."/>
            <person name="Kiss H."/>
            <person name="Brettin T."/>
            <person name="Bruce D."/>
            <person name="Han C."/>
            <person name="Tapia R."/>
            <person name="Gilna P."/>
            <person name="Schmutz J."/>
            <person name="Larimer F."/>
            <person name="Land M."/>
            <person name="Hauser L."/>
            <person name="Kyrpides N."/>
            <person name="Mikhailova N."/>
            <person name="Nealson K."/>
            <person name="Konstantinidis K."/>
            <person name="Klappenbach J."/>
            <person name="Tiedje J."/>
            <person name="Richardson P."/>
        </authorList>
    </citation>
    <scope>NUCLEOTIDE SEQUENCE</scope>
    <source>
        <strain evidence="5">MR-7</strain>
    </source>
</reference>
<feature type="region of interest" description="Disordered" evidence="2">
    <location>
        <begin position="160"/>
        <end position="179"/>
    </location>
</feature>
<dbReference type="HOGENOM" id="CLU_223070_0_0_6"/>
<dbReference type="InterPro" id="IPR011049">
    <property type="entry name" value="Serralysin-like_metalloprot_C"/>
</dbReference>
<feature type="compositionally biased region" description="Polar residues" evidence="2">
    <location>
        <begin position="2262"/>
        <end position="2274"/>
    </location>
</feature>
<keyword evidence="1" id="KW-0106">Calcium</keyword>
<feature type="compositionally biased region" description="Polar residues" evidence="2">
    <location>
        <begin position="2762"/>
        <end position="2774"/>
    </location>
</feature>
<protein>
    <submittedName>
        <fullName evidence="5">Putative outer membrane adhesin like protein</fullName>
    </submittedName>
</protein>
<feature type="compositionally biased region" description="Polar residues" evidence="2">
    <location>
        <begin position="2637"/>
        <end position="2649"/>
    </location>
</feature>
<dbReference type="SUPFAM" id="SSF51120">
    <property type="entry name" value="beta-Roll"/>
    <property type="match status" value="1"/>
</dbReference>
<feature type="compositionally biased region" description="Polar residues" evidence="2">
    <location>
        <begin position="2887"/>
        <end position="2899"/>
    </location>
</feature>
<feature type="region of interest" description="Disordered" evidence="2">
    <location>
        <begin position="1762"/>
        <end position="1781"/>
    </location>
</feature>
<feature type="region of interest" description="Disordered" evidence="2">
    <location>
        <begin position="1887"/>
        <end position="1906"/>
    </location>
</feature>
<feature type="region of interest" description="Disordered" evidence="2">
    <location>
        <begin position="2762"/>
        <end position="2781"/>
    </location>
</feature>
<feature type="domain" description="Cell-surface Ig-like bacterial" evidence="3">
    <location>
        <begin position="288"/>
        <end position="369"/>
    </location>
</feature>
<feature type="compositionally biased region" description="Polar residues" evidence="2">
    <location>
        <begin position="3137"/>
        <end position="3149"/>
    </location>
</feature>
<feature type="compositionally biased region" description="Polar residues" evidence="2">
    <location>
        <begin position="1762"/>
        <end position="1774"/>
    </location>
</feature>
<feature type="region of interest" description="Disordered" evidence="2">
    <location>
        <begin position="3137"/>
        <end position="3156"/>
    </location>
</feature>
<feature type="domain" description="Bacterial Ig-like" evidence="4">
    <location>
        <begin position="786"/>
        <end position="879"/>
    </location>
</feature>
<evidence type="ECO:0000259" key="4">
    <source>
        <dbReference type="Pfam" id="PF19077"/>
    </source>
</evidence>
<feature type="compositionally biased region" description="Polar residues" evidence="2">
    <location>
        <begin position="3012"/>
        <end position="3024"/>
    </location>
</feature>
<dbReference type="KEGG" id="shm:Shewmr7_3642"/>
<feature type="region of interest" description="Disordered" evidence="2">
    <location>
        <begin position="3387"/>
        <end position="3408"/>
    </location>
</feature>
<feature type="compositionally biased region" description="Polar residues" evidence="2">
    <location>
        <begin position="3262"/>
        <end position="3274"/>
    </location>
</feature>
<feature type="compositionally biased region" description="Polar residues" evidence="2">
    <location>
        <begin position="2387"/>
        <end position="2399"/>
    </location>
</feature>
<dbReference type="InterPro" id="IPR001343">
    <property type="entry name" value="Hemolysn_Ca-bd"/>
</dbReference>
<feature type="region of interest" description="Disordered" evidence="2">
    <location>
        <begin position="3262"/>
        <end position="3281"/>
    </location>
</feature>
<dbReference type="InterPro" id="IPR018247">
    <property type="entry name" value="EF_Hand_1_Ca_BS"/>
</dbReference>
<feature type="compositionally biased region" description="Polar residues" evidence="2">
    <location>
        <begin position="1887"/>
        <end position="1899"/>
    </location>
</feature>
<feature type="domain" description="Bacterial Ig-like" evidence="4">
    <location>
        <begin position="1330"/>
        <end position="1423"/>
    </location>
</feature>
<dbReference type="Gene3D" id="2.60.40.10">
    <property type="entry name" value="Immunoglobulins"/>
    <property type="match status" value="10"/>
</dbReference>
<dbReference type="InterPro" id="IPR041339">
    <property type="entry name" value="Ig-like_bac"/>
</dbReference>
<organism evidence="5">
    <name type="scientific">Shewanella sp. (strain MR-7)</name>
    <dbReference type="NCBI Taxonomy" id="60481"/>
    <lineage>
        <taxon>Bacteria</taxon>
        <taxon>Pseudomonadati</taxon>
        <taxon>Pseudomonadota</taxon>
        <taxon>Gammaproteobacteria</taxon>
        <taxon>Alteromonadales</taxon>
        <taxon>Shewanellaceae</taxon>
        <taxon>Shewanella</taxon>
    </lineage>
</organism>
<accession>Q0HQI3</accession>
<dbReference type="GO" id="GO:0005509">
    <property type="term" value="F:calcium ion binding"/>
    <property type="evidence" value="ECO:0007669"/>
    <property type="project" value="InterPro"/>
</dbReference>
<feature type="region of interest" description="Disordered" evidence="2">
    <location>
        <begin position="2887"/>
        <end position="2906"/>
    </location>
</feature>
<gene>
    <name evidence="5" type="ordered locus">Shewmr7_3642</name>
</gene>
<feature type="domain" description="Bacterial Ig-like" evidence="4">
    <location>
        <begin position="1221"/>
        <end position="1314"/>
    </location>
</feature>
<dbReference type="InterPro" id="IPR013783">
    <property type="entry name" value="Ig-like_fold"/>
</dbReference>
<dbReference type="EMBL" id="CP000444">
    <property type="protein sequence ID" value="ABI44622.1"/>
    <property type="molecule type" value="Genomic_DNA"/>
</dbReference>
<dbReference type="Gene3D" id="2.60.40.1200">
    <property type="match status" value="4"/>
</dbReference>
<feature type="domain" description="Cell-surface Ig-like bacterial" evidence="3">
    <location>
        <begin position="490"/>
        <end position="571"/>
    </location>
</feature>
<feature type="region of interest" description="Disordered" evidence="2">
    <location>
        <begin position="2137"/>
        <end position="2156"/>
    </location>
</feature>
<dbReference type="PRINTS" id="PR00313">
    <property type="entry name" value="CABNDNGRPT"/>
</dbReference>
<feature type="region of interest" description="Disordered" evidence="2">
    <location>
        <begin position="109"/>
        <end position="129"/>
    </location>
</feature>
<feature type="region of interest" description="Disordered" evidence="2">
    <location>
        <begin position="3012"/>
        <end position="3031"/>
    </location>
</feature>
<dbReference type="InterPro" id="IPR018511">
    <property type="entry name" value="Hemolysin-typ_Ca-bd_CS"/>
</dbReference>
<evidence type="ECO:0000259" key="3">
    <source>
        <dbReference type="Pfam" id="PF18200"/>
    </source>
</evidence>
<evidence type="ECO:0000256" key="1">
    <source>
        <dbReference type="ARBA" id="ARBA00022837"/>
    </source>
</evidence>
<feature type="compositionally biased region" description="Polar residues" evidence="2">
    <location>
        <begin position="2137"/>
        <end position="2149"/>
    </location>
</feature>
<dbReference type="PROSITE" id="PS00018">
    <property type="entry name" value="EF_HAND_1"/>
    <property type="match status" value="16"/>
</dbReference>
<feature type="compositionally biased region" description="Polar residues" evidence="2">
    <location>
        <begin position="3387"/>
        <end position="3399"/>
    </location>
</feature>
<dbReference type="FunFam" id="2.60.40.1200:FF:000001">
    <property type="entry name" value="RTX toxin"/>
    <property type="match status" value="2"/>
</dbReference>
<feature type="compositionally biased region" description="Polar residues" evidence="2">
    <location>
        <begin position="2012"/>
        <end position="2024"/>
    </location>
</feature>
<feature type="domain" description="Bacterial Ig-like" evidence="4">
    <location>
        <begin position="1439"/>
        <end position="1532"/>
    </location>
</feature>
<feature type="region of interest" description="Disordered" evidence="2">
    <location>
        <begin position="2012"/>
        <end position="2031"/>
    </location>
</feature>
<dbReference type="Pfam" id="PF00353">
    <property type="entry name" value="HemolysinCabind"/>
    <property type="match status" value="3"/>
</dbReference>
<feature type="compositionally biased region" description="Polar residues" evidence="2">
    <location>
        <begin position="2512"/>
        <end position="2524"/>
    </location>
</feature>
<feature type="domain" description="Bacterial Ig-like" evidence="4">
    <location>
        <begin position="895"/>
        <end position="988"/>
    </location>
</feature>
<evidence type="ECO:0000256" key="2">
    <source>
        <dbReference type="SAM" id="MobiDB-lite"/>
    </source>
</evidence>
<dbReference type="NCBIfam" id="NF033510">
    <property type="entry name" value="Ca_tandemer"/>
    <property type="match status" value="8"/>
</dbReference>
<feature type="compositionally biased region" description="Polar residues" evidence="2">
    <location>
        <begin position="1637"/>
        <end position="1649"/>
    </location>
</feature>
<feature type="region of interest" description="Disordered" evidence="2">
    <location>
        <begin position="1637"/>
        <end position="1656"/>
    </location>
</feature>
<dbReference type="PANTHER" id="PTHR34677">
    <property type="match status" value="1"/>
</dbReference>
<feature type="domain" description="Bacterial Ig-like" evidence="4">
    <location>
        <begin position="1112"/>
        <end position="1205"/>
    </location>
</feature>
<dbReference type="NCBIfam" id="NF012211">
    <property type="entry name" value="tand_rpt_95"/>
    <property type="match status" value="3"/>
</dbReference>
<feature type="domain" description="Bacterial Ig-like" evidence="4">
    <location>
        <begin position="690"/>
        <end position="771"/>
    </location>
</feature>
<evidence type="ECO:0000313" key="5">
    <source>
        <dbReference type="EMBL" id="ABI44622.1"/>
    </source>
</evidence>
<feature type="region of interest" description="Disordered" evidence="2">
    <location>
        <begin position="2637"/>
        <end position="2656"/>
    </location>
</feature>
<dbReference type="PANTHER" id="PTHR34677:SF3">
    <property type="entry name" value="BACTERIAL IG-LIKE DOMAIN-CONTAINING PROTEIN"/>
    <property type="match status" value="1"/>
</dbReference>